<evidence type="ECO:0000256" key="3">
    <source>
        <dbReference type="ARBA" id="ARBA00022723"/>
    </source>
</evidence>
<keyword evidence="2" id="KW-0963">Cytoplasm</keyword>
<sequence length="189" mass="21423">MTNTLSFLNEIDKLLIDGRKKLQMNIFDDLVSLPLNHIVKYLFAHPPYRNFAEQQINDIEAELLRINRLIFIETLLHSLKQQASTQKLNPADQEGLDSMKYLVKKAGPFTLLDKQKFDSLVKKLEHLNNLSGLGITERERVSIVAALNLAKGHWYVCPKGHPYVITECGGANQESRCPECGEKIGGQNH</sequence>
<name>A0A8S3J1J7_9BILA</name>
<feature type="non-terminal residue" evidence="8">
    <location>
        <position position="1"/>
    </location>
</feature>
<feature type="domain" description="RZ-type" evidence="7">
    <location>
        <begin position="135"/>
        <end position="189"/>
    </location>
</feature>
<keyword evidence="4" id="KW-0863">Zinc-finger</keyword>
<evidence type="ECO:0000256" key="4">
    <source>
        <dbReference type="ARBA" id="ARBA00022771"/>
    </source>
</evidence>
<dbReference type="InterPro" id="IPR046439">
    <property type="entry name" value="ZF_RZ_dom"/>
</dbReference>
<evidence type="ECO:0000313" key="9">
    <source>
        <dbReference type="Proteomes" id="UP000676336"/>
    </source>
</evidence>
<keyword evidence="6" id="KW-0391">Immunity</keyword>
<evidence type="ECO:0000256" key="6">
    <source>
        <dbReference type="ARBA" id="ARBA00022859"/>
    </source>
</evidence>
<dbReference type="Proteomes" id="UP000676336">
    <property type="component" value="Unassembled WGS sequence"/>
</dbReference>
<dbReference type="Pfam" id="PF20173">
    <property type="entry name" value="ZnF_RZ-type"/>
    <property type="match status" value="1"/>
</dbReference>
<dbReference type="EMBL" id="CAJOBI010339937">
    <property type="protein sequence ID" value="CAF5211440.1"/>
    <property type="molecule type" value="Genomic_DNA"/>
</dbReference>
<evidence type="ECO:0000256" key="5">
    <source>
        <dbReference type="ARBA" id="ARBA00022833"/>
    </source>
</evidence>
<comment type="caution">
    <text evidence="8">The sequence shown here is derived from an EMBL/GenBank/DDBJ whole genome shotgun (WGS) entry which is preliminary data.</text>
</comment>
<protein>
    <recommendedName>
        <fullName evidence="7">RZ-type domain-containing protein</fullName>
    </recommendedName>
</protein>
<accession>A0A8S3J1J7</accession>
<dbReference type="GO" id="GO:0005737">
    <property type="term" value="C:cytoplasm"/>
    <property type="evidence" value="ECO:0007669"/>
    <property type="project" value="UniProtKB-SubCell"/>
</dbReference>
<keyword evidence="5" id="KW-0862">Zinc</keyword>
<dbReference type="PROSITE" id="PS51981">
    <property type="entry name" value="ZF_RZ"/>
    <property type="match status" value="1"/>
</dbReference>
<keyword evidence="3" id="KW-0479">Metal-binding</keyword>
<evidence type="ECO:0000256" key="1">
    <source>
        <dbReference type="ARBA" id="ARBA00004496"/>
    </source>
</evidence>
<proteinExistence type="predicted"/>
<dbReference type="GO" id="GO:0002376">
    <property type="term" value="P:immune system process"/>
    <property type="evidence" value="ECO:0007669"/>
    <property type="project" value="UniProtKB-KW"/>
</dbReference>
<evidence type="ECO:0000259" key="7">
    <source>
        <dbReference type="PROSITE" id="PS51981"/>
    </source>
</evidence>
<organism evidence="8 9">
    <name type="scientific">Rotaria magnacalcarata</name>
    <dbReference type="NCBI Taxonomy" id="392030"/>
    <lineage>
        <taxon>Eukaryota</taxon>
        <taxon>Metazoa</taxon>
        <taxon>Spiralia</taxon>
        <taxon>Gnathifera</taxon>
        <taxon>Rotifera</taxon>
        <taxon>Eurotatoria</taxon>
        <taxon>Bdelloidea</taxon>
        <taxon>Philodinida</taxon>
        <taxon>Philodinidae</taxon>
        <taxon>Rotaria</taxon>
    </lineage>
</organism>
<dbReference type="AlphaFoldDB" id="A0A8S3J1J7"/>
<gene>
    <name evidence="8" type="ORF">SMN809_LOCUS78479</name>
</gene>
<evidence type="ECO:0000256" key="2">
    <source>
        <dbReference type="ARBA" id="ARBA00022490"/>
    </source>
</evidence>
<evidence type="ECO:0000313" key="8">
    <source>
        <dbReference type="EMBL" id="CAF5211440.1"/>
    </source>
</evidence>
<dbReference type="GO" id="GO:0008270">
    <property type="term" value="F:zinc ion binding"/>
    <property type="evidence" value="ECO:0007669"/>
    <property type="project" value="UniProtKB-KW"/>
</dbReference>
<comment type="subcellular location">
    <subcellularLocation>
        <location evidence="1">Cytoplasm</location>
    </subcellularLocation>
</comment>
<reference evidence="8" key="1">
    <citation type="submission" date="2021-02" db="EMBL/GenBank/DDBJ databases">
        <authorList>
            <person name="Nowell W R."/>
        </authorList>
    </citation>
    <scope>NUCLEOTIDE SEQUENCE</scope>
</reference>